<evidence type="ECO:0000313" key="4">
    <source>
        <dbReference type="Proteomes" id="UP000021315"/>
    </source>
</evidence>
<dbReference type="RefSeq" id="WP_034947934.1">
    <property type="nucleotide sequence ID" value="NZ_JDST02000033.1"/>
</dbReference>
<keyword evidence="4" id="KW-1185">Reference proteome</keyword>
<accession>A0A080M9J7</accession>
<dbReference type="Proteomes" id="UP000509684">
    <property type="component" value="Chromosome"/>
</dbReference>
<dbReference type="KEGG" id="acog:HWD57_20540"/>
<gene>
    <name evidence="2" type="ORF">AW06_001766</name>
    <name evidence="3" type="ORF">HWD57_20540</name>
</gene>
<feature type="domain" description="PIN" evidence="1">
    <location>
        <begin position="2"/>
        <end position="112"/>
    </location>
</feature>
<dbReference type="InterPro" id="IPR002716">
    <property type="entry name" value="PIN_dom"/>
</dbReference>
<name>A0A080M9J7_9PROT</name>
<dbReference type="AlphaFoldDB" id="A0A080M9J7"/>
<dbReference type="Pfam" id="PF01850">
    <property type="entry name" value="PIN"/>
    <property type="match status" value="1"/>
</dbReference>
<evidence type="ECO:0000313" key="5">
    <source>
        <dbReference type="Proteomes" id="UP000509684"/>
    </source>
</evidence>
<protein>
    <submittedName>
        <fullName evidence="2">Putative ribonuclease VapC32</fullName>
        <ecNumber evidence="2">3.1.-.-</ecNumber>
    </submittedName>
    <submittedName>
        <fullName evidence="3">Type II toxin-antitoxin system VapC family toxin</fullName>
    </submittedName>
</protein>
<keyword evidence="2" id="KW-0378">Hydrolase</keyword>
<evidence type="ECO:0000313" key="3">
    <source>
        <dbReference type="EMBL" id="QLH51908.1"/>
    </source>
</evidence>
<dbReference type="EC" id="3.1.-.-" evidence="2"/>
<reference evidence="3" key="3">
    <citation type="submission" date="2020-06" db="EMBL/GenBank/DDBJ databases">
        <authorList>
            <person name="Arumugam K."/>
            <person name="Besarab I."/>
            <person name="Haryono M."/>
            <person name="Bagci C."/>
            <person name="Beier S."/>
            <person name="Buchfink B."/>
            <person name="Gorska A."/>
            <person name="Qiu G."/>
            <person name="Huson D.H."/>
            <person name="Williams R.B."/>
        </authorList>
    </citation>
    <scope>NUCLEOTIDE SEQUENCE</scope>
    <source>
        <strain evidence="3">SSA1</strain>
    </source>
</reference>
<dbReference type="Gene3D" id="3.40.50.1010">
    <property type="entry name" value="5'-nuclease"/>
    <property type="match status" value="1"/>
</dbReference>
<dbReference type="Proteomes" id="UP000021315">
    <property type="component" value="Unassembled WGS sequence"/>
</dbReference>
<evidence type="ECO:0000313" key="2">
    <source>
        <dbReference type="EMBL" id="KFB77110.1"/>
    </source>
</evidence>
<dbReference type="EMBL" id="CP058708">
    <property type="protein sequence ID" value="QLH51908.1"/>
    <property type="molecule type" value="Genomic_DNA"/>
</dbReference>
<dbReference type="SUPFAM" id="SSF88723">
    <property type="entry name" value="PIN domain-like"/>
    <property type="match status" value="1"/>
</dbReference>
<dbReference type="STRING" id="1453999.AW06_001766"/>
<dbReference type="InterPro" id="IPR029060">
    <property type="entry name" value="PIN-like_dom_sf"/>
</dbReference>
<reference evidence="3 5" key="2">
    <citation type="journal article" date="2019" name="Microbiome">
        <title>Annotated bacterial chromosomes from frame-shift-corrected long-read metagenomic data.</title>
        <authorList>
            <person name="Arumugam K."/>
            <person name="Bagci C."/>
            <person name="Bessarab I."/>
            <person name="Beier S."/>
            <person name="Buchfink B."/>
            <person name="Gorska A."/>
            <person name="Qiu G."/>
            <person name="Huson D.H."/>
            <person name="Williams R.B.H."/>
        </authorList>
    </citation>
    <scope>NUCLEOTIDE SEQUENCE [LARGE SCALE GENOMIC DNA]</scope>
    <source>
        <strain evidence="3">SSA1</strain>
    </source>
</reference>
<organism evidence="2 4">
    <name type="scientific">Candidatus Accumulibacter cognatus</name>
    <dbReference type="NCBI Taxonomy" id="2954383"/>
    <lineage>
        <taxon>Bacteria</taxon>
        <taxon>Pseudomonadati</taxon>
        <taxon>Pseudomonadota</taxon>
        <taxon>Betaproteobacteria</taxon>
        <taxon>Candidatus Accumulibacter</taxon>
    </lineage>
</organism>
<accession>A0A7D5NGL9</accession>
<evidence type="ECO:0000259" key="1">
    <source>
        <dbReference type="Pfam" id="PF01850"/>
    </source>
</evidence>
<sequence>MILVDTSVWIDHLRSGDAGLREHLQAGRVLSHPFVIGELALGNLRGRQVILVALQDLPQANTATDPEVMRFIASHQLYGLGIGYVDAHLLAAVRLTPGASLWTRDKRLREVASRLGVAGNPPY</sequence>
<dbReference type="EMBL" id="JDST02000033">
    <property type="protein sequence ID" value="KFB77110.1"/>
    <property type="molecule type" value="Genomic_DNA"/>
</dbReference>
<dbReference type="GO" id="GO:0016787">
    <property type="term" value="F:hydrolase activity"/>
    <property type="evidence" value="ECO:0007669"/>
    <property type="project" value="UniProtKB-KW"/>
</dbReference>
<reference evidence="2 4" key="1">
    <citation type="submission" date="2014-02" db="EMBL/GenBank/DDBJ databases">
        <title>Expanding our view of genomic diversity in Candidatus Accumulibacter clades.</title>
        <authorList>
            <person name="Skennerton C.T."/>
            <person name="Barr J.J."/>
            <person name="Slater F.R."/>
            <person name="Bond P.L."/>
            <person name="Tyson G.W."/>
        </authorList>
    </citation>
    <scope>NUCLEOTIDE SEQUENCE [LARGE SCALE GENOMIC DNA]</scope>
    <source>
        <strain evidence="4">SK-02</strain>
    </source>
</reference>
<proteinExistence type="predicted"/>